<dbReference type="InterPro" id="IPR008969">
    <property type="entry name" value="CarboxyPept-like_regulatory"/>
</dbReference>
<dbReference type="InterPro" id="IPR012910">
    <property type="entry name" value="Plug_dom"/>
</dbReference>
<dbReference type="InterPro" id="IPR039426">
    <property type="entry name" value="TonB-dep_rcpt-like"/>
</dbReference>
<dbReference type="Pfam" id="PF13715">
    <property type="entry name" value="CarbopepD_reg_2"/>
    <property type="match status" value="1"/>
</dbReference>
<keyword evidence="1" id="KW-0813">Transport</keyword>
<reference evidence="4 5" key="1">
    <citation type="submission" date="2018-10" db="EMBL/GenBank/DDBJ databases">
        <title>Draft Genome Sequence of Bacteroides sp. KCTC 15687.</title>
        <authorList>
            <person name="Yu S.Y."/>
            <person name="Kim J.S."/>
            <person name="Oh B.S."/>
            <person name="Park S.H."/>
            <person name="Kang S.W."/>
            <person name="Park J.E."/>
            <person name="Choi S.H."/>
            <person name="Han K.I."/>
            <person name="Lee K.C."/>
            <person name="Eom M.K."/>
            <person name="Suh M.K."/>
            <person name="Lee D.H."/>
            <person name="Yoon H."/>
            <person name="Kim B."/>
            <person name="Yang S.J."/>
            <person name="Lee J.S."/>
            <person name="Lee J.H."/>
        </authorList>
    </citation>
    <scope>NUCLEOTIDE SEQUENCE [LARGE SCALE GENOMIC DNA]</scope>
    <source>
        <strain evidence="4 5">KCTC 15687</strain>
    </source>
</reference>
<proteinExistence type="inferred from homology"/>
<dbReference type="OrthoDB" id="721000at2"/>
<keyword evidence="5" id="KW-1185">Reference proteome</keyword>
<keyword evidence="1" id="KW-1134">Transmembrane beta strand</keyword>
<dbReference type="InterPro" id="IPR023997">
    <property type="entry name" value="TonB-dep_OMP_SusC/RagA_CS"/>
</dbReference>
<comment type="caution">
    <text evidence="4">The sequence shown here is derived from an EMBL/GenBank/DDBJ whole genome shotgun (WGS) entry which is preliminary data.</text>
</comment>
<keyword evidence="1" id="KW-0472">Membrane</keyword>
<dbReference type="Pfam" id="PF07715">
    <property type="entry name" value="Plug"/>
    <property type="match status" value="1"/>
</dbReference>
<dbReference type="PROSITE" id="PS52016">
    <property type="entry name" value="TONB_DEPENDENT_REC_3"/>
    <property type="match status" value="1"/>
</dbReference>
<dbReference type="AlphaFoldDB" id="A0A401LZL5"/>
<sequence>MGKNCLLDRTAWLKRPLFCLLLTCPVSVIVADNVATQTSMKNTEILETTQQKVETRTVVGTVVDKSDNMPVIGANIKIKDKKIGVITDEEGRFSIQVPRGKETVLEISYIGYQTQTIFITDQGEVNVKMVSDNEMLDEVIVVGAGTQKKVSVTGAITTIKGSDLRTPTSSLTNSLAGKLAGIVAYSTSGEPGSTSGFYIRGIGSFAGRTTPLILLDGVEISSGDLDRIPAENIDGFSLLKDASATAIYGARGANGVMLVTTKNGELNQKARINVTFEASMQQPMQFVDYVNGARWMETYNEASIARGGKAQYSDEDIEMTRSHLYPYRYPDVDWQDVMFKKSTWNQRANINISGGGSRITYYMSLQANHDTGMLDIPKTYSYNNNINRWNYIFQNNLTYQLTSTTKLGLRMNAQIGNLKGPGYSTWELFDATRATNPTAFPATFPARDGDEHIRFGNDWVVSNNDLYTNPYAKMLSSFKEENYNTLNTAMNIEQKLDFITKGLKATALVNFKNWSTTNYTRSIDPYYYRMIKNTWDLNNPDVFDLERVGNSGTDYINEHDNGYGSNQTFYFDARLDYSRTFGYHGVSGMLMYMQREYRSGVRPNRLQGFSGRFTYDYKHKYLAEFNFGYNGTERLAKGDRFEFFPAMSIGWVPSGEDFWEPLQDYVNFFKIRGSYGVVGNDEMDEGAGHFLYVDNVILNGGGYHTGYDGEYSYNGPGFNTLAVEGACWERVNKLNIGVDMELFNQLSITFDWFYDHRHKIFMKRGSWPTLLGYFGATPWSNVGKVDNQGLELSVNWKKEVIKDLRVDLRGNFTYNKNKFKYYDEPQYETEWTRKAGLPLSYMWGFVSEGYFTSEDEIKHWPDQSGLGSQPKPGDLKYRDINGDGVINSSDGIMLSPYGSMPRIQYGLGLNVIYKNLDFGVFFNGSAQRNIMINGTMIAFGERNNNVMKWIADDHWSIDNPNPNAQFPRLGLRNTDIANNNQSSSHWIRNGNFIRFKTLELGYSFPHCRVYFSGDNLAVWSPFKLWDPELGWNTYPMQRTFNLGVQVNI</sequence>
<evidence type="ECO:0000256" key="1">
    <source>
        <dbReference type="PROSITE-ProRule" id="PRU01360"/>
    </source>
</evidence>
<organism evidence="4 5">
    <name type="scientific">Bacteroides faecalis</name>
    <dbReference type="NCBI Taxonomy" id="2447885"/>
    <lineage>
        <taxon>Bacteria</taxon>
        <taxon>Pseudomonadati</taxon>
        <taxon>Bacteroidota</taxon>
        <taxon>Bacteroidia</taxon>
        <taxon>Bacteroidales</taxon>
        <taxon>Bacteroidaceae</taxon>
        <taxon>Bacteroides</taxon>
    </lineage>
</organism>
<dbReference type="GO" id="GO:0009279">
    <property type="term" value="C:cell outer membrane"/>
    <property type="evidence" value="ECO:0007669"/>
    <property type="project" value="UniProtKB-SubCell"/>
</dbReference>
<evidence type="ECO:0000259" key="3">
    <source>
        <dbReference type="Pfam" id="PF07715"/>
    </source>
</evidence>
<dbReference type="FunFam" id="2.170.130.10:FF:000003">
    <property type="entry name" value="SusC/RagA family TonB-linked outer membrane protein"/>
    <property type="match status" value="1"/>
</dbReference>
<dbReference type="NCBIfam" id="TIGR04056">
    <property type="entry name" value="OMP_RagA_SusC"/>
    <property type="match status" value="1"/>
</dbReference>
<comment type="similarity">
    <text evidence="1">Belongs to the TonB-dependent receptor family.</text>
</comment>
<evidence type="ECO:0000256" key="2">
    <source>
        <dbReference type="SAM" id="SignalP"/>
    </source>
</evidence>
<dbReference type="InterPro" id="IPR037066">
    <property type="entry name" value="Plug_dom_sf"/>
</dbReference>
<dbReference type="Gene3D" id="2.60.40.1120">
    <property type="entry name" value="Carboxypeptidase-like, regulatory domain"/>
    <property type="match status" value="1"/>
</dbReference>
<feature type="chain" id="PRO_5019095663" evidence="2">
    <location>
        <begin position="31"/>
        <end position="1048"/>
    </location>
</feature>
<dbReference type="Gene3D" id="2.170.130.10">
    <property type="entry name" value="TonB-dependent receptor, plug domain"/>
    <property type="match status" value="1"/>
</dbReference>
<accession>A0A401LZL5</accession>
<comment type="subcellular location">
    <subcellularLocation>
        <location evidence="1">Cell outer membrane</location>
        <topology evidence="1">Multi-pass membrane protein</topology>
    </subcellularLocation>
</comment>
<evidence type="ECO:0000313" key="5">
    <source>
        <dbReference type="Proteomes" id="UP000288079"/>
    </source>
</evidence>
<dbReference type="InterPro" id="IPR023996">
    <property type="entry name" value="TonB-dep_OMP_SusC/RagA"/>
</dbReference>
<dbReference type="SUPFAM" id="SSF49464">
    <property type="entry name" value="Carboxypeptidase regulatory domain-like"/>
    <property type="match status" value="1"/>
</dbReference>
<evidence type="ECO:0000313" key="4">
    <source>
        <dbReference type="EMBL" id="GCB36958.1"/>
    </source>
</evidence>
<keyword evidence="1" id="KW-0812">Transmembrane</keyword>
<feature type="signal peptide" evidence="2">
    <location>
        <begin position="1"/>
        <end position="30"/>
    </location>
</feature>
<dbReference type="RefSeq" id="WP_125042429.1">
    <property type="nucleotide sequence ID" value="NZ_BHWB01000017.1"/>
</dbReference>
<gene>
    <name evidence="4" type="ORF">KGMB02408_39030</name>
</gene>
<dbReference type="EMBL" id="BHWB01000017">
    <property type="protein sequence ID" value="GCB36958.1"/>
    <property type="molecule type" value="Genomic_DNA"/>
</dbReference>
<dbReference type="Proteomes" id="UP000288079">
    <property type="component" value="Unassembled WGS sequence"/>
</dbReference>
<protein>
    <submittedName>
        <fullName evidence="4">SusC/RagA family TonB-linked outer membrane protein</fullName>
    </submittedName>
</protein>
<dbReference type="NCBIfam" id="TIGR04057">
    <property type="entry name" value="SusC_RagA_signa"/>
    <property type="match status" value="1"/>
</dbReference>
<keyword evidence="2" id="KW-0732">Signal</keyword>
<dbReference type="SUPFAM" id="SSF56935">
    <property type="entry name" value="Porins"/>
    <property type="match status" value="1"/>
</dbReference>
<feature type="domain" description="TonB-dependent receptor plug" evidence="3">
    <location>
        <begin position="149"/>
        <end position="256"/>
    </location>
</feature>
<name>A0A401LZL5_9BACE</name>
<keyword evidence="1" id="KW-0998">Cell outer membrane</keyword>